<reference evidence="1 2" key="1">
    <citation type="submission" date="2021-06" db="EMBL/GenBank/DDBJ databases">
        <authorList>
            <person name="Sun Q."/>
            <person name="Li D."/>
        </authorList>
    </citation>
    <scope>NUCLEOTIDE SEQUENCE [LARGE SCALE GENOMIC DNA]</scope>
    <source>
        <strain evidence="1 2">MSJ-40</strain>
    </source>
</reference>
<sequence>MDSSRIWVKGKNVGRNVDRIIDRINSDMDSYRVDVSSETVVLFSEKYYFRNNSNLLSCIILNMESEEVCRIDIVSGGGGSGIAGSDWGAESSRIKDIEEIIKKFSLTYGWEVI</sequence>
<accession>A0ABS6E3C9</accession>
<name>A0ABS6E3C9_9FIRM</name>
<proteinExistence type="predicted"/>
<evidence type="ECO:0000313" key="1">
    <source>
        <dbReference type="EMBL" id="MBU5437415.1"/>
    </source>
</evidence>
<dbReference type="InterPro" id="IPR046117">
    <property type="entry name" value="DUF6054"/>
</dbReference>
<evidence type="ECO:0000313" key="2">
    <source>
        <dbReference type="Proteomes" id="UP000749471"/>
    </source>
</evidence>
<comment type="caution">
    <text evidence="1">The sequence shown here is derived from an EMBL/GenBank/DDBJ whole genome shotgun (WGS) entry which is preliminary data.</text>
</comment>
<dbReference type="Proteomes" id="UP000749471">
    <property type="component" value="Unassembled WGS sequence"/>
</dbReference>
<organism evidence="1 2">
    <name type="scientific">Tissierella simiarum</name>
    <dbReference type="NCBI Taxonomy" id="2841534"/>
    <lineage>
        <taxon>Bacteria</taxon>
        <taxon>Bacillati</taxon>
        <taxon>Bacillota</taxon>
        <taxon>Tissierellia</taxon>
        <taxon>Tissierellales</taxon>
        <taxon>Tissierellaceae</taxon>
        <taxon>Tissierella</taxon>
    </lineage>
</organism>
<gene>
    <name evidence="1" type="ORF">KQI42_05305</name>
</gene>
<dbReference type="RefSeq" id="WP_216517486.1">
    <property type="nucleotide sequence ID" value="NZ_JAHLPM010000003.1"/>
</dbReference>
<protein>
    <submittedName>
        <fullName evidence="1">Uncharacterized protein</fullName>
    </submittedName>
</protein>
<keyword evidence="2" id="KW-1185">Reference proteome</keyword>
<dbReference type="Pfam" id="PF19524">
    <property type="entry name" value="DUF6054"/>
    <property type="match status" value="1"/>
</dbReference>
<dbReference type="EMBL" id="JAHLPM010000003">
    <property type="protein sequence ID" value="MBU5437415.1"/>
    <property type="molecule type" value="Genomic_DNA"/>
</dbReference>